<dbReference type="AlphaFoldDB" id="A0AAF0EYT9"/>
<keyword evidence="4 7" id="KW-0812">Transmembrane</keyword>
<evidence type="ECO:0000256" key="1">
    <source>
        <dbReference type="ARBA" id="ARBA00004141"/>
    </source>
</evidence>
<comment type="similarity">
    <text evidence="2">Belongs to the Ca(2+):cation antiporter (CaCA) (TC 2.A.19) family.</text>
</comment>
<feature type="transmembrane region" description="Helical" evidence="7">
    <location>
        <begin position="90"/>
        <end position="108"/>
    </location>
</feature>
<evidence type="ECO:0000256" key="3">
    <source>
        <dbReference type="ARBA" id="ARBA00022448"/>
    </source>
</evidence>
<gene>
    <name evidence="9" type="ORF">MCUN1_001942</name>
</gene>
<feature type="transmembrane region" description="Helical" evidence="7">
    <location>
        <begin position="115"/>
        <end position="134"/>
    </location>
</feature>
<dbReference type="InterPro" id="IPR051359">
    <property type="entry name" value="CaCA_antiporter"/>
</dbReference>
<evidence type="ECO:0000256" key="6">
    <source>
        <dbReference type="ARBA" id="ARBA00023136"/>
    </source>
</evidence>
<feature type="transmembrane region" description="Helical" evidence="7">
    <location>
        <begin position="57"/>
        <end position="78"/>
    </location>
</feature>
<evidence type="ECO:0000259" key="8">
    <source>
        <dbReference type="Pfam" id="PF01699"/>
    </source>
</evidence>
<keyword evidence="5 7" id="KW-1133">Transmembrane helix</keyword>
<dbReference type="EMBL" id="CP119879">
    <property type="protein sequence ID" value="WFD35093.1"/>
    <property type="molecule type" value="Genomic_DNA"/>
</dbReference>
<sequence length="401" mass="42248">MTLGLIASEFFSANLELLGRSLGINDSTMGVTFLALGNALPDLFSSFRAIQTGAGNLGVGVLTGAALFLVTVVGGGVMIVRPFRVHPAPFFRDTGIFFLGTSIMFGCLYRGAITLAACFWLIGLFVAFVALVIATRGCDVPEAVPLLREPCETCDAETPVTAGHRSLLAAVEISAIADSVKRSGYSSINSDAFDAVDPARALVLQRGGDTPNTIGTPQLDGEGDPSAFHIISHALFPTLCHWSDRTPLEKLVAIASVPPMFVLRATVPAPAGISERVENISHPAPHAPQAEAAEGQLLNALHCSLSPAFMVWASGVSIASIPQWTLVCAASIAGILGRHILDHKVPRSMIGFVAGALWIFITVDEVVHMFRLLGTLIGWSETLLGLTVFTFGNSLGDVSDD</sequence>
<evidence type="ECO:0000256" key="2">
    <source>
        <dbReference type="ARBA" id="ARBA00008170"/>
    </source>
</evidence>
<dbReference type="Proteomes" id="UP001219933">
    <property type="component" value="Chromosome 3"/>
</dbReference>
<keyword evidence="3" id="KW-0813">Transport</keyword>
<evidence type="ECO:0000313" key="9">
    <source>
        <dbReference type="EMBL" id="WFD35093.1"/>
    </source>
</evidence>
<dbReference type="InterPro" id="IPR004837">
    <property type="entry name" value="NaCa_Exmemb"/>
</dbReference>
<feature type="domain" description="Sodium/calcium exchanger membrane region" evidence="8">
    <location>
        <begin position="3"/>
        <end position="133"/>
    </location>
</feature>
<evidence type="ECO:0000256" key="5">
    <source>
        <dbReference type="ARBA" id="ARBA00022989"/>
    </source>
</evidence>
<evidence type="ECO:0000256" key="7">
    <source>
        <dbReference type="SAM" id="Phobius"/>
    </source>
</evidence>
<dbReference type="GO" id="GO:0006874">
    <property type="term" value="P:intracellular calcium ion homeostasis"/>
    <property type="evidence" value="ECO:0007669"/>
    <property type="project" value="TreeGrafter"/>
</dbReference>
<protein>
    <recommendedName>
        <fullName evidence="8">Sodium/calcium exchanger membrane region domain-containing protein</fullName>
    </recommendedName>
</protein>
<evidence type="ECO:0000313" key="10">
    <source>
        <dbReference type="Proteomes" id="UP001219933"/>
    </source>
</evidence>
<accession>A0AAF0EYT9</accession>
<organism evidence="9 10">
    <name type="scientific">Malassezia cuniculi</name>
    <dbReference type="NCBI Taxonomy" id="948313"/>
    <lineage>
        <taxon>Eukaryota</taxon>
        <taxon>Fungi</taxon>
        <taxon>Dikarya</taxon>
        <taxon>Basidiomycota</taxon>
        <taxon>Ustilaginomycotina</taxon>
        <taxon>Malasseziomycetes</taxon>
        <taxon>Malasseziales</taxon>
        <taxon>Malasseziaceae</taxon>
        <taxon>Malassezia</taxon>
    </lineage>
</organism>
<dbReference type="GO" id="GO:0008324">
    <property type="term" value="F:monoatomic cation transmembrane transporter activity"/>
    <property type="evidence" value="ECO:0007669"/>
    <property type="project" value="TreeGrafter"/>
</dbReference>
<dbReference type="Gene3D" id="1.20.1420.30">
    <property type="entry name" value="NCX, central ion-binding region"/>
    <property type="match status" value="1"/>
</dbReference>
<dbReference type="InterPro" id="IPR044880">
    <property type="entry name" value="NCX_ion-bd_dom_sf"/>
</dbReference>
<keyword evidence="10" id="KW-1185">Reference proteome</keyword>
<keyword evidence="6 7" id="KW-0472">Membrane</keyword>
<comment type="subcellular location">
    <subcellularLocation>
        <location evidence="1">Membrane</location>
        <topology evidence="1">Multi-pass membrane protein</topology>
    </subcellularLocation>
</comment>
<proteinExistence type="inferred from homology"/>
<reference evidence="9" key="1">
    <citation type="submission" date="2023-03" db="EMBL/GenBank/DDBJ databases">
        <title>Mating type loci evolution in Malassezia.</title>
        <authorList>
            <person name="Coelho M.A."/>
        </authorList>
    </citation>
    <scope>NUCLEOTIDE SEQUENCE</scope>
    <source>
        <strain evidence="9">CBS 11721</strain>
    </source>
</reference>
<dbReference type="GO" id="GO:0016020">
    <property type="term" value="C:membrane"/>
    <property type="evidence" value="ECO:0007669"/>
    <property type="project" value="UniProtKB-SubCell"/>
</dbReference>
<dbReference type="Pfam" id="PF01699">
    <property type="entry name" value="Na_Ca_ex"/>
    <property type="match status" value="2"/>
</dbReference>
<dbReference type="PANTHER" id="PTHR12266">
    <property type="entry name" value="NA+/CA2+ K+ INDEPENDENT EXCHANGER"/>
    <property type="match status" value="1"/>
</dbReference>
<evidence type="ECO:0000256" key="4">
    <source>
        <dbReference type="ARBA" id="ARBA00022692"/>
    </source>
</evidence>
<feature type="domain" description="Sodium/calcium exchanger membrane region" evidence="8">
    <location>
        <begin position="348"/>
        <end position="398"/>
    </location>
</feature>
<name>A0AAF0EYT9_9BASI</name>
<dbReference type="PANTHER" id="PTHR12266:SF0">
    <property type="entry name" value="MITOCHONDRIAL SODIUM_CALCIUM EXCHANGER PROTEIN"/>
    <property type="match status" value="1"/>
</dbReference>